<dbReference type="PROSITE" id="PS51819">
    <property type="entry name" value="VOC"/>
    <property type="match status" value="1"/>
</dbReference>
<accession>A0A246RDK0</accession>
<proteinExistence type="predicted"/>
<dbReference type="InterPro" id="IPR041581">
    <property type="entry name" value="Glyoxalase_6"/>
</dbReference>
<dbReference type="SUPFAM" id="SSF54593">
    <property type="entry name" value="Glyoxalase/Bleomycin resistance protein/Dihydroxybiphenyl dioxygenase"/>
    <property type="match status" value="2"/>
</dbReference>
<keyword evidence="3" id="KW-1185">Reference proteome</keyword>
<name>A0A246RDK0_9ACTN</name>
<organism evidence="2 3">
    <name type="scientific">Micromonospora wenchangensis</name>
    <dbReference type="NCBI Taxonomy" id="1185415"/>
    <lineage>
        <taxon>Bacteria</taxon>
        <taxon>Bacillati</taxon>
        <taxon>Actinomycetota</taxon>
        <taxon>Actinomycetes</taxon>
        <taxon>Micromonosporales</taxon>
        <taxon>Micromonosporaceae</taxon>
        <taxon>Micromonospora</taxon>
    </lineage>
</organism>
<evidence type="ECO:0000259" key="1">
    <source>
        <dbReference type="PROSITE" id="PS51819"/>
    </source>
</evidence>
<evidence type="ECO:0000313" key="2">
    <source>
        <dbReference type="EMBL" id="OWU99081.1"/>
    </source>
</evidence>
<dbReference type="RefSeq" id="WP_088647279.1">
    <property type="nucleotide sequence ID" value="NZ_JBFAMK010000004.1"/>
</dbReference>
<comment type="caution">
    <text evidence="2">The sequence shown here is derived from an EMBL/GenBank/DDBJ whole genome shotgun (WGS) entry which is preliminary data.</text>
</comment>
<dbReference type="Proteomes" id="UP000197174">
    <property type="component" value="Unassembled WGS sequence"/>
</dbReference>
<dbReference type="Pfam" id="PF18029">
    <property type="entry name" value="Glyoxalase_6"/>
    <property type="match status" value="2"/>
</dbReference>
<sequence>MLPRHLTLTLDARHPTRLARFWADLLGQDTVADGTDGVRLPGTDTRPDLRFVPGQPHRTGPHRMHLHLTSDSADDQRRQVARAIALGGSHLDVGQLPEETHVVLADPEGNEFCVIGPGNTFLAGCGRLGEVACDGTREVGLFWSRALGWPLVWDQDQETAVQAPRGGTKVAWGGPPVAPQRGRDPQRFDLAAAGTDPQTEVARLVALGATRLDATAAGVVLLADPDGNTFGVTTG</sequence>
<dbReference type="OrthoDB" id="3212826at2"/>
<gene>
    <name evidence="2" type="ORF">B5D80_29945</name>
</gene>
<reference evidence="2 3" key="1">
    <citation type="submission" date="2017-03" db="EMBL/GenBank/DDBJ databases">
        <title>Whole genome sequence of Micromonospora wenchangensis, isolated from mangrove soil.</title>
        <authorList>
            <person name="Yang H."/>
        </authorList>
    </citation>
    <scope>NUCLEOTIDE SEQUENCE [LARGE SCALE GENOMIC DNA]</scope>
    <source>
        <strain evidence="2 3">CCTCC AA 2012002</strain>
    </source>
</reference>
<protein>
    <submittedName>
        <fullName evidence="2">Bleomycin resistance protein</fullName>
    </submittedName>
</protein>
<dbReference type="EMBL" id="MZMV01000084">
    <property type="protein sequence ID" value="OWU99081.1"/>
    <property type="molecule type" value="Genomic_DNA"/>
</dbReference>
<evidence type="ECO:0000313" key="3">
    <source>
        <dbReference type="Proteomes" id="UP000197174"/>
    </source>
</evidence>
<dbReference type="CDD" id="cd06587">
    <property type="entry name" value="VOC"/>
    <property type="match status" value="1"/>
</dbReference>
<dbReference type="InterPro" id="IPR029068">
    <property type="entry name" value="Glyas_Bleomycin-R_OHBP_Dase"/>
</dbReference>
<dbReference type="PANTHER" id="PTHR35908:SF1">
    <property type="entry name" value="CONSERVED PROTEIN"/>
    <property type="match status" value="1"/>
</dbReference>
<dbReference type="AlphaFoldDB" id="A0A246RDK0"/>
<feature type="domain" description="VOC" evidence="1">
    <location>
        <begin position="4"/>
        <end position="117"/>
    </location>
</feature>
<dbReference type="PANTHER" id="PTHR35908">
    <property type="entry name" value="HYPOTHETICAL FUSION PROTEIN"/>
    <property type="match status" value="1"/>
</dbReference>
<dbReference type="InterPro" id="IPR037523">
    <property type="entry name" value="VOC_core"/>
</dbReference>
<dbReference type="Gene3D" id="3.10.180.10">
    <property type="entry name" value="2,3-Dihydroxybiphenyl 1,2-Dioxygenase, domain 1"/>
    <property type="match status" value="2"/>
</dbReference>